<organism evidence="4 5">
    <name type="scientific">Ramazzottius varieornatus</name>
    <name type="common">Water bear</name>
    <name type="synonym">Tardigrade</name>
    <dbReference type="NCBI Taxonomy" id="947166"/>
    <lineage>
        <taxon>Eukaryota</taxon>
        <taxon>Metazoa</taxon>
        <taxon>Ecdysozoa</taxon>
        <taxon>Tardigrada</taxon>
        <taxon>Eutardigrada</taxon>
        <taxon>Parachela</taxon>
        <taxon>Hypsibioidea</taxon>
        <taxon>Ramazzottiidae</taxon>
        <taxon>Ramazzottius</taxon>
    </lineage>
</organism>
<feature type="region of interest" description="Disordered" evidence="1">
    <location>
        <begin position="113"/>
        <end position="166"/>
    </location>
</feature>
<dbReference type="CDD" id="cd00136">
    <property type="entry name" value="PDZ_canonical"/>
    <property type="match status" value="1"/>
</dbReference>
<accession>A0A1D1UTF8</accession>
<evidence type="ECO:0008006" key="6">
    <source>
        <dbReference type="Google" id="ProtNLM"/>
    </source>
</evidence>
<dbReference type="InterPro" id="IPR046995">
    <property type="entry name" value="RGS10/12/14-like"/>
</dbReference>
<feature type="region of interest" description="Disordered" evidence="1">
    <location>
        <begin position="716"/>
        <end position="780"/>
    </location>
</feature>
<dbReference type="Gene3D" id="1.10.167.10">
    <property type="entry name" value="Regulator of G-protein Signalling 4, domain 2"/>
    <property type="match status" value="1"/>
</dbReference>
<feature type="compositionally biased region" description="Low complexity" evidence="1">
    <location>
        <begin position="716"/>
        <end position="726"/>
    </location>
</feature>
<dbReference type="FunFam" id="1.10.167.10:FF:000001">
    <property type="entry name" value="Putative regulator of g-protein signaling 12"/>
    <property type="match status" value="1"/>
</dbReference>
<dbReference type="InterPro" id="IPR044926">
    <property type="entry name" value="RGS_subdomain_2"/>
</dbReference>
<evidence type="ECO:0000313" key="5">
    <source>
        <dbReference type="Proteomes" id="UP000186922"/>
    </source>
</evidence>
<dbReference type="InterPro" id="IPR036305">
    <property type="entry name" value="RGS_sf"/>
</dbReference>
<feature type="compositionally biased region" description="Basic and acidic residues" evidence="1">
    <location>
        <begin position="152"/>
        <end position="166"/>
    </location>
</feature>
<protein>
    <recommendedName>
        <fullName evidence="6">RGS domain-containing protein</fullName>
    </recommendedName>
</protein>
<dbReference type="GO" id="GO:0008277">
    <property type="term" value="P:regulation of G protein-coupled receptor signaling pathway"/>
    <property type="evidence" value="ECO:0007669"/>
    <property type="project" value="TreeGrafter"/>
</dbReference>
<feature type="domain" description="PDZ" evidence="2">
    <location>
        <begin position="8"/>
        <end position="74"/>
    </location>
</feature>
<proteinExistence type="predicted"/>
<feature type="compositionally biased region" description="Basic and acidic residues" evidence="1">
    <location>
        <begin position="130"/>
        <end position="145"/>
    </location>
</feature>
<name>A0A1D1UTF8_RAMVA</name>
<feature type="compositionally biased region" description="Basic and acidic residues" evidence="1">
    <location>
        <begin position="915"/>
        <end position="926"/>
    </location>
</feature>
<feature type="compositionally biased region" description="Polar residues" evidence="1">
    <location>
        <begin position="113"/>
        <end position="123"/>
    </location>
</feature>
<dbReference type="GO" id="GO:0005634">
    <property type="term" value="C:nucleus"/>
    <property type="evidence" value="ECO:0007669"/>
    <property type="project" value="TreeGrafter"/>
</dbReference>
<dbReference type="PROSITE" id="PS50106">
    <property type="entry name" value="PDZ"/>
    <property type="match status" value="1"/>
</dbReference>
<dbReference type="InterPro" id="IPR016137">
    <property type="entry name" value="RGS"/>
</dbReference>
<dbReference type="InterPro" id="IPR001478">
    <property type="entry name" value="PDZ"/>
</dbReference>
<dbReference type="STRING" id="947166.A0A1D1UTF8"/>
<dbReference type="GO" id="GO:0005886">
    <property type="term" value="C:plasma membrane"/>
    <property type="evidence" value="ECO:0007669"/>
    <property type="project" value="TreeGrafter"/>
</dbReference>
<dbReference type="SMART" id="SM00315">
    <property type="entry name" value="RGS"/>
    <property type="match status" value="1"/>
</dbReference>
<dbReference type="PRINTS" id="PR01301">
    <property type="entry name" value="RGSPROTEIN"/>
</dbReference>
<evidence type="ECO:0000256" key="1">
    <source>
        <dbReference type="SAM" id="MobiDB-lite"/>
    </source>
</evidence>
<feature type="region of interest" description="Disordered" evidence="1">
    <location>
        <begin position="807"/>
        <end position="877"/>
    </location>
</feature>
<reference evidence="4 5" key="1">
    <citation type="journal article" date="2016" name="Nat. Commun.">
        <title>Extremotolerant tardigrade genome and improved radiotolerance of human cultured cells by tardigrade-unique protein.</title>
        <authorList>
            <person name="Hashimoto T."/>
            <person name="Horikawa D.D."/>
            <person name="Saito Y."/>
            <person name="Kuwahara H."/>
            <person name="Kozuka-Hata H."/>
            <person name="Shin-I T."/>
            <person name="Minakuchi Y."/>
            <person name="Ohishi K."/>
            <person name="Motoyama A."/>
            <person name="Aizu T."/>
            <person name="Enomoto A."/>
            <person name="Kondo K."/>
            <person name="Tanaka S."/>
            <person name="Hara Y."/>
            <person name="Koshikawa S."/>
            <person name="Sagara H."/>
            <person name="Miura T."/>
            <person name="Yokobori S."/>
            <person name="Miyagawa K."/>
            <person name="Suzuki Y."/>
            <person name="Kubo T."/>
            <person name="Oyama M."/>
            <person name="Kohara Y."/>
            <person name="Fujiyama A."/>
            <person name="Arakawa K."/>
            <person name="Katayama T."/>
            <person name="Toyoda A."/>
            <person name="Kunieda T."/>
        </authorList>
    </citation>
    <scope>NUCLEOTIDE SEQUENCE [LARGE SCALE GENOMIC DNA]</scope>
    <source>
        <strain evidence="4 5">YOKOZUNA-1</strain>
    </source>
</reference>
<dbReference type="Proteomes" id="UP000186922">
    <property type="component" value="Unassembled WGS sequence"/>
</dbReference>
<dbReference type="SMART" id="SM00228">
    <property type="entry name" value="PDZ"/>
    <property type="match status" value="1"/>
</dbReference>
<feature type="compositionally biased region" description="Basic and acidic residues" evidence="1">
    <location>
        <begin position="808"/>
        <end position="817"/>
    </location>
</feature>
<feature type="domain" description="RGS" evidence="3">
    <location>
        <begin position="542"/>
        <end position="658"/>
    </location>
</feature>
<dbReference type="OrthoDB" id="196547at2759"/>
<feature type="compositionally biased region" description="Polar residues" evidence="1">
    <location>
        <begin position="729"/>
        <end position="754"/>
    </location>
</feature>
<dbReference type="Pfam" id="PF00615">
    <property type="entry name" value="RGS"/>
    <property type="match status" value="1"/>
</dbReference>
<evidence type="ECO:0000259" key="2">
    <source>
        <dbReference type="PROSITE" id="PS50106"/>
    </source>
</evidence>
<dbReference type="SUPFAM" id="SSF50156">
    <property type="entry name" value="PDZ domain-like"/>
    <property type="match status" value="1"/>
</dbReference>
<dbReference type="InterPro" id="IPR036034">
    <property type="entry name" value="PDZ_sf"/>
</dbReference>
<dbReference type="EMBL" id="BDGG01000002">
    <property type="protein sequence ID" value="GAU91800.1"/>
    <property type="molecule type" value="Genomic_DNA"/>
</dbReference>
<dbReference type="InterPro" id="IPR041489">
    <property type="entry name" value="PDZ_6"/>
</dbReference>
<keyword evidence="5" id="KW-1185">Reference proteome</keyword>
<gene>
    <name evidence="4" type="primary">RvY_03989-1</name>
    <name evidence="4" type="synonym">RvY_03989.1</name>
    <name evidence="4" type="ORF">RvY_03989</name>
</gene>
<comment type="caution">
    <text evidence="4">The sequence shown here is derived from an EMBL/GenBank/DDBJ whole genome shotgun (WGS) entry which is preliminary data.</text>
</comment>
<feature type="compositionally biased region" description="Polar residues" evidence="1">
    <location>
        <begin position="527"/>
        <end position="538"/>
    </location>
</feature>
<feature type="region of interest" description="Disordered" evidence="1">
    <location>
        <begin position="519"/>
        <end position="538"/>
    </location>
</feature>
<dbReference type="Pfam" id="PF17820">
    <property type="entry name" value="PDZ_6"/>
    <property type="match status" value="1"/>
</dbReference>
<sequence length="926" mass="102443">MSKPEVIFISVWKGHHSSYGITLLGNGPCIVSDVSVDGPAAKAGVQPGLVVLEVGGKNVVNKNHKEVRQMIQAADVNLPVQFKFSTLDSACLFFGNELKSMYESCFSKKRRSSGATTKLQSPKKSVAVAEKSEDNCKENKSKDIQPHLFTPPKEDHKDGLGERPDLLDNYQRSRDIARWMRRNMEDSPSQQQSPVGVSPLSSSSITTEFCCLYYSNLVDLLGSMEENVFQKNVQYLKSYKVPPQFWCRLVVNTKTQNLSIYRPEGKYAVYTSKNLRQVFVHPDGQFLGLSTVRTSKVATASPDDAIAQASMDVYSCHILCVETALHFNRTQQRQVLTQLLGPDKALALLSNAQQYFPLDASEAVQAVSSLSDALPGLQKPAIVKKHISTDLDEISDVSTLSGDGTPDVTVELNSANVLRNSMRKYGPYASNLRRNSISSDSLSVIPTVPSSGSFRQGRSVSHRYSCMGTYKISEGHEGPPCDSLPSVNVAKDLSSVKESPARDVVSSLELAHPADEHFRPEAFSTPGGVSQKSTGSRSGKMTLTEVLQHPKGLNIFQAFLASEHSEENINFWLACQEYRLLNRSKEMKVMAKKMYEHFIAVSGREAVNVDGGVRSAILDTLEEAHAGLFDAACKQVFDLMKSDSFPRFLTSSYYLQLRQMIGSSDLMQQQQPDFNQSMPCLIRMDSLTSTSSHNSPLPARRQSALFGWMKKKSDTRLSTASSTRRSLPGQGQLQAISKTSPGLTKPPSNVSWTSDTLDLTDDGSHRQHEPGSHNPIRKLLDRGRKSLSARVKPAQKRESLMSFVSETESFKRTETKTSKQNTSPVSFQFRRPLTPPPSRNHEVQLRRGAAVNNQTRSAGRDQKRLSLQATAHRQLRPATEAATEWTFTHSSSLDLNQVLPTTSSLTRASPVGPQRRKEIPSKSLDF</sequence>
<dbReference type="AlphaFoldDB" id="A0A1D1UTF8"/>
<dbReference type="GO" id="GO:0005096">
    <property type="term" value="F:GTPase activator activity"/>
    <property type="evidence" value="ECO:0007669"/>
    <property type="project" value="InterPro"/>
</dbReference>
<dbReference type="PANTHER" id="PTHR45945:SF3">
    <property type="entry name" value="REGULATOR OF G-PROTEIN SIGNALING LOCO"/>
    <property type="match status" value="1"/>
</dbReference>
<evidence type="ECO:0000259" key="3">
    <source>
        <dbReference type="PROSITE" id="PS50132"/>
    </source>
</evidence>
<dbReference type="GO" id="GO:0005737">
    <property type="term" value="C:cytoplasm"/>
    <property type="evidence" value="ECO:0007669"/>
    <property type="project" value="TreeGrafter"/>
</dbReference>
<feature type="compositionally biased region" description="Basic and acidic residues" evidence="1">
    <location>
        <begin position="762"/>
        <end position="771"/>
    </location>
</feature>
<dbReference type="PANTHER" id="PTHR45945">
    <property type="entry name" value="REGULATOR OF G-PROTEIN SIGNALING LOCO"/>
    <property type="match status" value="1"/>
</dbReference>
<dbReference type="PROSITE" id="PS50132">
    <property type="entry name" value="RGS"/>
    <property type="match status" value="1"/>
</dbReference>
<evidence type="ECO:0000313" key="4">
    <source>
        <dbReference type="EMBL" id="GAU91800.1"/>
    </source>
</evidence>
<dbReference type="Gene3D" id="2.30.42.10">
    <property type="match status" value="1"/>
</dbReference>
<dbReference type="SUPFAM" id="SSF48097">
    <property type="entry name" value="Regulator of G-protein signaling, RGS"/>
    <property type="match status" value="1"/>
</dbReference>
<feature type="region of interest" description="Disordered" evidence="1">
    <location>
        <begin position="904"/>
        <end position="926"/>
    </location>
</feature>